<evidence type="ECO:0000313" key="2">
    <source>
        <dbReference type="Proteomes" id="UP001228581"/>
    </source>
</evidence>
<gene>
    <name evidence="1" type="ORF">QNI19_31865</name>
</gene>
<sequence length="163" mass="18523">MDPKNKVDENKVEMSPLATDSAAITNLVKVNSILPIPGEGNQYKTEEDQIEEIGEEEFKLGEEVTIDEREIDENNDLLNLKGFDLTETYNDLLISLRAAYMHLRIAERDKASPNQDQIDVLTKKILSLSNLLKRPEIGTYHFLETQIQLLSKELKSLKSNGSY</sequence>
<keyword evidence="2" id="KW-1185">Reference proteome</keyword>
<evidence type="ECO:0000313" key="1">
    <source>
        <dbReference type="EMBL" id="MDJ1497579.1"/>
    </source>
</evidence>
<dbReference type="EMBL" id="JASJOT010000034">
    <property type="protein sequence ID" value="MDJ1497579.1"/>
    <property type="molecule type" value="Genomic_DNA"/>
</dbReference>
<organism evidence="1 2">
    <name type="scientific">Xanthocytophaga flava</name>
    <dbReference type="NCBI Taxonomy" id="3048013"/>
    <lineage>
        <taxon>Bacteria</taxon>
        <taxon>Pseudomonadati</taxon>
        <taxon>Bacteroidota</taxon>
        <taxon>Cytophagia</taxon>
        <taxon>Cytophagales</taxon>
        <taxon>Rhodocytophagaceae</taxon>
        <taxon>Xanthocytophaga</taxon>
    </lineage>
</organism>
<comment type="caution">
    <text evidence="1">The sequence shown here is derived from an EMBL/GenBank/DDBJ whole genome shotgun (WGS) entry which is preliminary data.</text>
</comment>
<protein>
    <submittedName>
        <fullName evidence="1">Uncharacterized protein</fullName>
    </submittedName>
</protein>
<accession>A0ABT7CUY7</accession>
<name>A0ABT7CUY7_9BACT</name>
<proteinExistence type="predicted"/>
<dbReference type="RefSeq" id="WP_314003250.1">
    <property type="nucleotide sequence ID" value="NZ_JASJOT010000034.1"/>
</dbReference>
<reference evidence="1 2" key="1">
    <citation type="submission" date="2023-05" db="EMBL/GenBank/DDBJ databases">
        <authorList>
            <person name="Zhang X."/>
        </authorList>
    </citation>
    <scope>NUCLEOTIDE SEQUENCE [LARGE SCALE GENOMIC DNA]</scope>
    <source>
        <strain evidence="1 2">DM2B3-1</strain>
    </source>
</reference>
<dbReference type="Proteomes" id="UP001228581">
    <property type="component" value="Unassembled WGS sequence"/>
</dbReference>